<reference evidence="1 2" key="1">
    <citation type="journal article" date="2020" name="Microorganisms">
        <title>Osmotic Adaptation and Compatible Solute Biosynthesis of Phototrophic Bacteria as Revealed from Genome Analyses.</title>
        <authorList>
            <person name="Imhoff J.F."/>
            <person name="Rahn T."/>
            <person name="Kunzel S."/>
            <person name="Keller A."/>
            <person name="Neulinger S.C."/>
        </authorList>
    </citation>
    <scope>NUCLEOTIDE SEQUENCE [LARGE SCALE GENOMIC DNA]</scope>
    <source>
        <strain evidence="1 2">DSM 9895</strain>
    </source>
</reference>
<gene>
    <name evidence="1" type="ORF">CKO28_01080</name>
</gene>
<comment type="caution">
    <text evidence="1">The sequence shown here is derived from an EMBL/GenBank/DDBJ whole genome shotgun (WGS) entry which is preliminary data.</text>
</comment>
<protein>
    <recommendedName>
        <fullName evidence="3">VRR-NUC domain-containing protein</fullName>
    </recommendedName>
</protein>
<evidence type="ECO:0008006" key="3">
    <source>
        <dbReference type="Google" id="ProtNLM"/>
    </source>
</evidence>
<dbReference type="EMBL" id="NRRL01000001">
    <property type="protein sequence ID" value="MBK1666636.1"/>
    <property type="molecule type" value="Genomic_DNA"/>
</dbReference>
<keyword evidence="2" id="KW-1185">Reference proteome</keyword>
<dbReference type="RefSeq" id="WP_200338688.1">
    <property type="nucleotide sequence ID" value="NZ_NRRL01000001.1"/>
</dbReference>
<accession>A0ABS1D9R3</accession>
<sequence>MVRALEIYLTNPGAYRSGWPDLTVIRGDQLWLYEVKTTDRLNENQLRFLLDIAKPLGLGMTVLRLQPIPTDRQPSRRRWWPF</sequence>
<proteinExistence type="predicted"/>
<evidence type="ECO:0000313" key="1">
    <source>
        <dbReference type="EMBL" id="MBK1666636.1"/>
    </source>
</evidence>
<organism evidence="1 2">
    <name type="scientific">Rhodovibrio sodomensis</name>
    <dbReference type="NCBI Taxonomy" id="1088"/>
    <lineage>
        <taxon>Bacteria</taxon>
        <taxon>Pseudomonadati</taxon>
        <taxon>Pseudomonadota</taxon>
        <taxon>Alphaproteobacteria</taxon>
        <taxon>Rhodospirillales</taxon>
        <taxon>Rhodovibrionaceae</taxon>
        <taxon>Rhodovibrio</taxon>
    </lineage>
</organism>
<evidence type="ECO:0000313" key="2">
    <source>
        <dbReference type="Proteomes" id="UP001296873"/>
    </source>
</evidence>
<dbReference type="Proteomes" id="UP001296873">
    <property type="component" value="Unassembled WGS sequence"/>
</dbReference>
<name>A0ABS1D9R3_9PROT</name>